<sequence>MGSVRIDELETPFLYQVAARSMAHGFSVFQGDRALLVVVFKMEGAHRASSSKQDSSWRWEKPQALDDESHIGCDGAKSRRSTAGRILRQGSLRRMRQGQGQVDRAVKFYVAGALNDALLSPGEAWV</sequence>
<organism evidence="1 2">
    <name type="scientific">Seiridium cardinale</name>
    <dbReference type="NCBI Taxonomy" id="138064"/>
    <lineage>
        <taxon>Eukaryota</taxon>
        <taxon>Fungi</taxon>
        <taxon>Dikarya</taxon>
        <taxon>Ascomycota</taxon>
        <taxon>Pezizomycotina</taxon>
        <taxon>Sordariomycetes</taxon>
        <taxon>Xylariomycetidae</taxon>
        <taxon>Amphisphaeriales</taxon>
        <taxon>Sporocadaceae</taxon>
        <taxon>Seiridium</taxon>
    </lineage>
</organism>
<gene>
    <name evidence="1" type="ORF">SCAR479_07544</name>
</gene>
<evidence type="ECO:0008006" key="3">
    <source>
        <dbReference type="Google" id="ProtNLM"/>
    </source>
</evidence>
<keyword evidence="2" id="KW-1185">Reference proteome</keyword>
<protein>
    <recommendedName>
        <fullName evidence="3">Ribosomal protein S14</fullName>
    </recommendedName>
</protein>
<dbReference type="Proteomes" id="UP001465668">
    <property type="component" value="Unassembled WGS sequence"/>
</dbReference>
<dbReference type="EMBL" id="JARVKM010000032">
    <property type="protein sequence ID" value="KAK9775728.1"/>
    <property type="molecule type" value="Genomic_DNA"/>
</dbReference>
<comment type="caution">
    <text evidence="1">The sequence shown here is derived from an EMBL/GenBank/DDBJ whole genome shotgun (WGS) entry which is preliminary data.</text>
</comment>
<proteinExistence type="predicted"/>
<accession>A0ABR2XPJ2</accession>
<evidence type="ECO:0000313" key="1">
    <source>
        <dbReference type="EMBL" id="KAK9775728.1"/>
    </source>
</evidence>
<evidence type="ECO:0000313" key="2">
    <source>
        <dbReference type="Proteomes" id="UP001465668"/>
    </source>
</evidence>
<name>A0ABR2XPJ2_9PEZI</name>
<reference evidence="1 2" key="1">
    <citation type="submission" date="2024-02" db="EMBL/GenBank/DDBJ databases">
        <title>First draft genome assembly of two strains of Seiridium cardinale.</title>
        <authorList>
            <person name="Emiliani G."/>
            <person name="Scali E."/>
        </authorList>
    </citation>
    <scope>NUCLEOTIDE SEQUENCE [LARGE SCALE GENOMIC DNA]</scope>
    <source>
        <strain evidence="1 2">BM-138-000479</strain>
    </source>
</reference>